<evidence type="ECO:0000256" key="7">
    <source>
        <dbReference type="ARBA" id="ARBA00023284"/>
    </source>
</evidence>
<dbReference type="OMA" id="FTHQGKY"/>
<dbReference type="OrthoDB" id="361797at2759"/>
<comment type="cofactor">
    <cofactor evidence="8">
        <name>FAD</name>
        <dbReference type="ChEBI" id="CHEBI:57692"/>
    </cofactor>
    <text evidence="8">Binds 1 FAD per subunit.</text>
</comment>
<keyword evidence="8" id="KW-0520">NAD</keyword>
<dbReference type="PROSITE" id="PS00076">
    <property type="entry name" value="PYRIDINE_REDOX_1"/>
    <property type="match status" value="1"/>
</dbReference>
<comment type="similarity">
    <text evidence="1 10">Belongs to the class-I pyridine nucleotide-disulfide oxidoreductase family.</text>
</comment>
<dbReference type="PRINTS" id="PR00411">
    <property type="entry name" value="PNDRDTASEI"/>
</dbReference>
<evidence type="ECO:0000313" key="14">
    <source>
        <dbReference type="EMBL" id="CAE8581525.1"/>
    </source>
</evidence>
<dbReference type="InterPro" id="IPR004099">
    <property type="entry name" value="Pyr_nucl-diS_OxRdtase_dimer"/>
</dbReference>
<keyword evidence="6" id="KW-1015">Disulfide bond</keyword>
<dbReference type="GO" id="GO:0050660">
    <property type="term" value="F:flavin adenine dinucleotide binding"/>
    <property type="evidence" value="ECO:0007669"/>
    <property type="project" value="TreeGrafter"/>
</dbReference>
<feature type="binding site" evidence="8">
    <location>
        <position position="370"/>
    </location>
    <ligand>
        <name>NAD(+)</name>
        <dbReference type="ChEBI" id="CHEBI:57540"/>
    </ligand>
</feature>
<dbReference type="Gene3D" id="3.30.390.30">
    <property type="match status" value="1"/>
</dbReference>
<feature type="region of interest" description="Disordered" evidence="11">
    <location>
        <begin position="1"/>
        <end position="86"/>
    </location>
</feature>
<dbReference type="Proteomes" id="UP000654075">
    <property type="component" value="Unassembled WGS sequence"/>
</dbReference>
<evidence type="ECO:0000256" key="9">
    <source>
        <dbReference type="PIRSR" id="PIRSR000350-4"/>
    </source>
</evidence>
<sequence length="596" mass="62880">MPKLSCEAQGLRQGCPKWEGEAPPPRSPYTDILGPLLAGGAGSSEDDGAGRQGVREVSAPDCGAEPAEEPSNRRLLGNVDPSARTNPEPQDLYDLVVIGAGVAGLISCIVARQLARRVALVERHYMGGDCLNTGCVPSKALIAASRQMAMVRKSADFGVSIPPGTISANFATVMARMRRIRAEISEHDSVRRYSAELGVDVFAGDASFAGRNTLQIQGGPVLNFRKCIIASGAGARVPAALQGIPHLTSSNLWNLEALPPRLLVVGSGPIGLEIAQAMQRLGSQVTVLSGASGVFASAEPEASLLIRQALERDGVTFVSGRLLRVVRRAPQGGEAAGLYQAPFGMYTAELEEEGTGVRMLEAEALLNATGRVPNLEGLQLGRALSGDSSDCSESDDQLGPLAVDEQLRTRNPDIFAAGDCLPGRDRFTHAAEWQARVAVRNALLSEGLDARQLLVPRATYTDPEVASVGRSAKELRAAGVIFETFTRQAADVDRNRCDGVTEGFAALHVAPSGVILGATVVGPSAGDHISEVTLCMQHGLTAADLAGTMHPYPTAAEVVRQAAQAFVRSRIFKPESQEMLKLASESTELVRSTITK</sequence>
<feature type="binding site" evidence="8">
    <location>
        <position position="419"/>
    </location>
    <ligand>
        <name>FAD</name>
        <dbReference type="ChEBI" id="CHEBI:57692"/>
    </ligand>
</feature>
<dbReference type="PRINTS" id="PR00368">
    <property type="entry name" value="FADPNR"/>
</dbReference>
<evidence type="ECO:0000259" key="13">
    <source>
        <dbReference type="Pfam" id="PF07992"/>
    </source>
</evidence>
<keyword evidence="15" id="KW-1185">Reference proteome</keyword>
<feature type="binding site" evidence="8">
    <location>
        <position position="139"/>
    </location>
    <ligand>
        <name>FAD</name>
        <dbReference type="ChEBI" id="CHEBI:57692"/>
    </ligand>
</feature>
<evidence type="ECO:0000256" key="8">
    <source>
        <dbReference type="PIRSR" id="PIRSR000350-3"/>
    </source>
</evidence>
<keyword evidence="2 10" id="KW-0285">Flavoprotein</keyword>
<evidence type="ECO:0000256" key="2">
    <source>
        <dbReference type="ARBA" id="ARBA00022630"/>
    </source>
</evidence>
<dbReference type="AlphaFoldDB" id="A0A813D0V3"/>
<feature type="binding site" evidence="8">
    <location>
        <begin position="266"/>
        <end position="273"/>
    </location>
    <ligand>
        <name>NAD(+)</name>
        <dbReference type="ChEBI" id="CHEBI:57540"/>
    </ligand>
</feature>
<evidence type="ECO:0000256" key="1">
    <source>
        <dbReference type="ARBA" id="ARBA00007532"/>
    </source>
</evidence>
<dbReference type="GO" id="GO:0003955">
    <property type="term" value="F:NAD(P)H dehydrogenase (quinone) activity"/>
    <property type="evidence" value="ECO:0007669"/>
    <property type="project" value="TreeGrafter"/>
</dbReference>
<evidence type="ECO:0000256" key="11">
    <source>
        <dbReference type="SAM" id="MobiDB-lite"/>
    </source>
</evidence>
<protein>
    <recommendedName>
        <fullName evidence="16">Mercuric reductase</fullName>
    </recommendedName>
</protein>
<keyword evidence="3 8" id="KW-0274">FAD</keyword>
<dbReference type="SUPFAM" id="SSF55424">
    <property type="entry name" value="FAD/NAD-linked reductases, dimerisation (C-terminal) domain"/>
    <property type="match status" value="1"/>
</dbReference>
<dbReference type="PANTHER" id="PTHR43014">
    <property type="entry name" value="MERCURIC REDUCTASE"/>
    <property type="match status" value="1"/>
</dbReference>
<reference evidence="14" key="1">
    <citation type="submission" date="2021-02" db="EMBL/GenBank/DDBJ databases">
        <authorList>
            <person name="Dougan E. K."/>
            <person name="Rhodes N."/>
            <person name="Thang M."/>
            <person name="Chan C."/>
        </authorList>
    </citation>
    <scope>NUCLEOTIDE SEQUENCE</scope>
</reference>
<evidence type="ECO:0000256" key="6">
    <source>
        <dbReference type="ARBA" id="ARBA00023157"/>
    </source>
</evidence>
<dbReference type="GO" id="GO:0016668">
    <property type="term" value="F:oxidoreductase activity, acting on a sulfur group of donors, NAD(P) as acceptor"/>
    <property type="evidence" value="ECO:0007669"/>
    <property type="project" value="InterPro"/>
</dbReference>
<accession>A0A813D0V3</accession>
<feature type="non-terminal residue" evidence="14">
    <location>
        <position position="1"/>
    </location>
</feature>
<dbReference type="PIRSF" id="PIRSF000350">
    <property type="entry name" value="Mercury_reductase_MerA"/>
    <property type="match status" value="1"/>
</dbReference>
<comment type="caution">
    <text evidence="14">The sequence shown here is derived from an EMBL/GenBank/DDBJ whole genome shotgun (WGS) entry which is preliminary data.</text>
</comment>
<evidence type="ECO:0000256" key="10">
    <source>
        <dbReference type="RuleBase" id="RU003691"/>
    </source>
</evidence>
<organism evidence="14 15">
    <name type="scientific">Polarella glacialis</name>
    <name type="common">Dinoflagellate</name>
    <dbReference type="NCBI Taxonomy" id="89957"/>
    <lineage>
        <taxon>Eukaryota</taxon>
        <taxon>Sar</taxon>
        <taxon>Alveolata</taxon>
        <taxon>Dinophyceae</taxon>
        <taxon>Suessiales</taxon>
        <taxon>Suessiaceae</taxon>
        <taxon>Polarella</taxon>
    </lineage>
</organism>
<evidence type="ECO:0008006" key="16">
    <source>
        <dbReference type="Google" id="ProtNLM"/>
    </source>
</evidence>
<dbReference type="FunFam" id="3.30.390.30:FF:000001">
    <property type="entry name" value="Dihydrolipoyl dehydrogenase"/>
    <property type="match status" value="1"/>
</dbReference>
<evidence type="ECO:0000256" key="3">
    <source>
        <dbReference type="ARBA" id="ARBA00022827"/>
    </source>
</evidence>
<feature type="disulfide bond" description="Redox-active" evidence="9">
    <location>
        <begin position="130"/>
        <end position="135"/>
    </location>
</feature>
<evidence type="ECO:0000256" key="5">
    <source>
        <dbReference type="ARBA" id="ARBA00023002"/>
    </source>
</evidence>
<name>A0A813D0V3_POLGL</name>
<dbReference type="Gene3D" id="3.50.50.60">
    <property type="entry name" value="FAD/NAD(P)-binding domain"/>
    <property type="match status" value="2"/>
</dbReference>
<dbReference type="InterPro" id="IPR023753">
    <property type="entry name" value="FAD/NAD-binding_dom"/>
</dbReference>
<dbReference type="PANTHER" id="PTHR43014:SF2">
    <property type="entry name" value="MERCURIC REDUCTASE"/>
    <property type="match status" value="1"/>
</dbReference>
<gene>
    <name evidence="14" type="ORF">PGLA1383_LOCUS551</name>
</gene>
<keyword evidence="4" id="KW-0521">NADP</keyword>
<keyword evidence="8" id="KW-0547">Nucleotide-binding</keyword>
<dbReference type="InterPro" id="IPR001100">
    <property type="entry name" value="Pyr_nuc-diS_OxRdtase"/>
</dbReference>
<proteinExistence type="inferred from homology"/>
<dbReference type="InterPro" id="IPR012999">
    <property type="entry name" value="Pyr_OxRdtase_I_AS"/>
</dbReference>
<dbReference type="InterPro" id="IPR016156">
    <property type="entry name" value="FAD/NAD-linked_Rdtase_dimer_sf"/>
</dbReference>
<feature type="domain" description="Pyridine nucleotide-disulphide oxidoreductase dimerisation" evidence="12">
    <location>
        <begin position="455"/>
        <end position="562"/>
    </location>
</feature>
<dbReference type="SUPFAM" id="SSF51905">
    <property type="entry name" value="FAD/NAD(P)-binding domain"/>
    <property type="match status" value="1"/>
</dbReference>
<dbReference type="EMBL" id="CAJNNV010000124">
    <property type="protein sequence ID" value="CAE8581525.1"/>
    <property type="molecule type" value="Genomic_DNA"/>
</dbReference>
<keyword evidence="7 10" id="KW-0676">Redox-active center</keyword>
<evidence type="ECO:0000259" key="12">
    <source>
        <dbReference type="Pfam" id="PF02852"/>
    </source>
</evidence>
<feature type="domain" description="FAD/NAD(P)-binding" evidence="13">
    <location>
        <begin position="93"/>
        <end position="435"/>
    </location>
</feature>
<dbReference type="Pfam" id="PF07992">
    <property type="entry name" value="Pyr_redox_2"/>
    <property type="match status" value="1"/>
</dbReference>
<dbReference type="InterPro" id="IPR036188">
    <property type="entry name" value="FAD/NAD-bd_sf"/>
</dbReference>
<evidence type="ECO:0000313" key="15">
    <source>
        <dbReference type="Proteomes" id="UP000654075"/>
    </source>
</evidence>
<keyword evidence="5 10" id="KW-0560">Oxidoreductase</keyword>
<evidence type="ECO:0000256" key="4">
    <source>
        <dbReference type="ARBA" id="ARBA00022857"/>
    </source>
</evidence>
<dbReference type="Pfam" id="PF02852">
    <property type="entry name" value="Pyr_redox_dim"/>
    <property type="match status" value="1"/>
</dbReference>